<sequence length="730" mass="81665">MNGQPSAAPQAAPQAALNGPGPSSTAPTASLPGNRPAGQNGQPPRPRRRRPPPDPMRTPYRPLKTIARPVVSLTDMNTPDKQTRAAGASETDNGIPVPVLRQEYLTKVEGETIALPLVMRRGDVKELRHHIMRLQSRTRIDIQDEKQFTQPIRLHRRDPRAPPSGAGSHFEEEETVEDLEEQKEKERIEILKEERRRVREENQAKIAPTGKKKAPAFQKKTEQKFRADDTPEAEKRRLLKYEETLPWHLEDFDNKQTWYGTYEAELSEAHVMLTTAYENGRDVMQIVPLERWYKFAVKGKIKQTGEQEEDPLKKEEKLPDFLNKIEQKSIKREQELAMKEMRRLRGRVGAGDDDEGAPPRMRTGDDEPIVKREADADDIDFNYEEDFADDEEGVNGLFEGEEADVKEAEEKLRRERLAAAAFDLRNEAEVYRQEELERQAAENARKLEKSIRKALIKREKNPDYDYRSDRSNPYESSSDDLETDSETERQRAKEEEERKAAEQNGKVEADKPGSGASTRGTNTPSGNHRPVDFNKKKRPGSPNLSEASGNESSRKKHKKKHERNVDGTRKSHLNDMAKRTAASGSDTEMTDAGRPKSKLKLKLGTTPSGTPGGSRAASPAAPQVNGSRAGSPARAAAAPQQKALPSALEIYKALPPEGMTITGLIAAFKGRVDKTNTQAFIKLVKAVSSFDKARSWLTPLPQMPAEHEIQSKLQRNAAPKNPAGTPSAGN</sequence>
<accession>A0A6A6JYC8</accession>
<keyword evidence="5" id="KW-0804">Transcription</keyword>
<evidence type="ECO:0000256" key="4">
    <source>
        <dbReference type="ARBA" id="ARBA00023125"/>
    </source>
</evidence>
<feature type="region of interest" description="Disordered" evidence="8">
    <location>
        <begin position="199"/>
        <end position="231"/>
    </location>
</feature>
<evidence type="ECO:0000256" key="7">
    <source>
        <dbReference type="SAM" id="Coils"/>
    </source>
</evidence>
<dbReference type="OrthoDB" id="76676at2759"/>
<dbReference type="GO" id="GO:0016251">
    <property type="term" value="F:RNA polymerase II general transcription initiation factor activity"/>
    <property type="evidence" value="ECO:0007669"/>
    <property type="project" value="TreeGrafter"/>
</dbReference>
<feature type="compositionally biased region" description="Basic and acidic residues" evidence="8">
    <location>
        <begin position="486"/>
        <end position="511"/>
    </location>
</feature>
<dbReference type="Proteomes" id="UP000800097">
    <property type="component" value="Unassembled WGS sequence"/>
</dbReference>
<evidence type="ECO:0000256" key="2">
    <source>
        <dbReference type="ARBA" id="ARBA00005249"/>
    </source>
</evidence>
<feature type="coiled-coil region" evidence="7">
    <location>
        <begin position="398"/>
        <end position="453"/>
    </location>
</feature>
<evidence type="ECO:0000256" key="1">
    <source>
        <dbReference type="ARBA" id="ARBA00004123"/>
    </source>
</evidence>
<name>A0A6A6JYC8_WESOR</name>
<evidence type="ECO:0000313" key="9">
    <source>
        <dbReference type="EMBL" id="KAF2280029.1"/>
    </source>
</evidence>
<keyword evidence="3" id="KW-0805">Transcription regulation</keyword>
<dbReference type="AlphaFoldDB" id="A0A6A6JYC8"/>
<organism evidence="9 10">
    <name type="scientific">Westerdykella ornata</name>
    <dbReference type="NCBI Taxonomy" id="318751"/>
    <lineage>
        <taxon>Eukaryota</taxon>
        <taxon>Fungi</taxon>
        <taxon>Dikarya</taxon>
        <taxon>Ascomycota</taxon>
        <taxon>Pezizomycotina</taxon>
        <taxon>Dothideomycetes</taxon>
        <taxon>Pleosporomycetidae</taxon>
        <taxon>Pleosporales</taxon>
        <taxon>Sporormiaceae</taxon>
        <taxon>Westerdykella</taxon>
    </lineage>
</organism>
<feature type="region of interest" description="Disordered" evidence="8">
    <location>
        <begin position="704"/>
        <end position="730"/>
    </location>
</feature>
<dbReference type="GO" id="GO:0006367">
    <property type="term" value="P:transcription initiation at RNA polymerase II promoter"/>
    <property type="evidence" value="ECO:0007669"/>
    <property type="project" value="InterPro"/>
</dbReference>
<feature type="compositionally biased region" description="Polar residues" evidence="8">
    <location>
        <begin position="515"/>
        <end position="526"/>
    </location>
</feature>
<gene>
    <name evidence="9" type="ORF">EI97DRAFT_439114</name>
</gene>
<comment type="similarity">
    <text evidence="2">Belongs to the TFIIF alpha subunit family.</text>
</comment>
<dbReference type="PANTHER" id="PTHR13011">
    <property type="entry name" value="TFIIF-ALPHA"/>
    <property type="match status" value="1"/>
</dbReference>
<keyword evidence="4" id="KW-0238">DNA-binding</keyword>
<feature type="compositionally biased region" description="Low complexity" evidence="8">
    <location>
        <begin position="604"/>
        <end position="640"/>
    </location>
</feature>
<dbReference type="PANTHER" id="PTHR13011:SF0">
    <property type="entry name" value="GENERAL TRANSCRIPTION FACTOR IIF SUBUNIT 1"/>
    <property type="match status" value="1"/>
</dbReference>
<feature type="region of interest" description="Disordered" evidence="8">
    <location>
        <begin position="1"/>
        <end position="94"/>
    </location>
</feature>
<dbReference type="GO" id="GO:0003677">
    <property type="term" value="F:DNA binding"/>
    <property type="evidence" value="ECO:0007669"/>
    <property type="project" value="UniProtKB-KW"/>
</dbReference>
<feature type="compositionally biased region" description="Basic and acidic residues" evidence="8">
    <location>
        <begin position="453"/>
        <end position="472"/>
    </location>
</feature>
<dbReference type="EMBL" id="ML986485">
    <property type="protein sequence ID" value="KAF2280029.1"/>
    <property type="molecule type" value="Genomic_DNA"/>
</dbReference>
<feature type="compositionally biased region" description="Basic and acidic residues" evidence="8">
    <location>
        <begin position="563"/>
        <end position="578"/>
    </location>
</feature>
<feature type="compositionally biased region" description="Low complexity" evidence="8">
    <location>
        <begin position="1"/>
        <end position="16"/>
    </location>
</feature>
<evidence type="ECO:0000256" key="8">
    <source>
        <dbReference type="SAM" id="MobiDB-lite"/>
    </source>
</evidence>
<dbReference type="GO" id="GO:0001096">
    <property type="term" value="F:TFIIF-class transcription factor complex binding"/>
    <property type="evidence" value="ECO:0007669"/>
    <property type="project" value="TreeGrafter"/>
</dbReference>
<keyword evidence="10" id="KW-1185">Reference proteome</keyword>
<protein>
    <submittedName>
        <fullName evidence="9">Uncharacterized protein</fullName>
    </submittedName>
</protein>
<proteinExistence type="inferred from homology"/>
<feature type="region of interest" description="Disordered" evidence="8">
    <location>
        <begin position="453"/>
        <end position="640"/>
    </location>
</feature>
<keyword evidence="7" id="KW-0175">Coiled coil</keyword>
<evidence type="ECO:0000256" key="3">
    <source>
        <dbReference type="ARBA" id="ARBA00023015"/>
    </source>
</evidence>
<dbReference type="InterPro" id="IPR008851">
    <property type="entry name" value="TFIIF-alpha"/>
</dbReference>
<dbReference type="GO" id="GO:0032968">
    <property type="term" value="P:positive regulation of transcription elongation by RNA polymerase II"/>
    <property type="evidence" value="ECO:0007669"/>
    <property type="project" value="InterPro"/>
</dbReference>
<evidence type="ECO:0000256" key="5">
    <source>
        <dbReference type="ARBA" id="ARBA00023163"/>
    </source>
</evidence>
<evidence type="ECO:0000313" key="10">
    <source>
        <dbReference type="Proteomes" id="UP000800097"/>
    </source>
</evidence>
<dbReference type="RefSeq" id="XP_033657568.1">
    <property type="nucleotide sequence ID" value="XM_033799542.1"/>
</dbReference>
<evidence type="ECO:0000256" key="6">
    <source>
        <dbReference type="ARBA" id="ARBA00023242"/>
    </source>
</evidence>
<dbReference type="InterPro" id="IPR011039">
    <property type="entry name" value="TFIIF_interaction"/>
</dbReference>
<dbReference type="SUPFAM" id="SSF50916">
    <property type="entry name" value="Rap30/74 interaction domains"/>
    <property type="match status" value="1"/>
</dbReference>
<comment type="subcellular location">
    <subcellularLocation>
        <location evidence="1">Nucleus</location>
    </subcellularLocation>
</comment>
<keyword evidence="6" id="KW-0539">Nucleus</keyword>
<reference evidence="9" key="1">
    <citation type="journal article" date="2020" name="Stud. Mycol.">
        <title>101 Dothideomycetes genomes: a test case for predicting lifestyles and emergence of pathogens.</title>
        <authorList>
            <person name="Haridas S."/>
            <person name="Albert R."/>
            <person name="Binder M."/>
            <person name="Bloem J."/>
            <person name="Labutti K."/>
            <person name="Salamov A."/>
            <person name="Andreopoulos B."/>
            <person name="Baker S."/>
            <person name="Barry K."/>
            <person name="Bills G."/>
            <person name="Bluhm B."/>
            <person name="Cannon C."/>
            <person name="Castanera R."/>
            <person name="Culley D."/>
            <person name="Daum C."/>
            <person name="Ezra D."/>
            <person name="Gonzalez J."/>
            <person name="Henrissat B."/>
            <person name="Kuo A."/>
            <person name="Liang C."/>
            <person name="Lipzen A."/>
            <person name="Lutzoni F."/>
            <person name="Magnuson J."/>
            <person name="Mondo S."/>
            <person name="Nolan M."/>
            <person name="Ohm R."/>
            <person name="Pangilinan J."/>
            <person name="Park H.-J."/>
            <person name="Ramirez L."/>
            <person name="Alfaro M."/>
            <person name="Sun H."/>
            <person name="Tritt A."/>
            <person name="Yoshinaga Y."/>
            <person name="Zwiers L.-H."/>
            <person name="Turgeon B."/>
            <person name="Goodwin S."/>
            <person name="Spatafora J."/>
            <person name="Crous P."/>
            <person name="Grigoriev I."/>
        </authorList>
    </citation>
    <scope>NUCLEOTIDE SEQUENCE</scope>
    <source>
        <strain evidence="9">CBS 379.55</strain>
    </source>
</reference>
<dbReference type="GO" id="GO:0005674">
    <property type="term" value="C:transcription factor TFIIF complex"/>
    <property type="evidence" value="ECO:0007669"/>
    <property type="project" value="TreeGrafter"/>
</dbReference>
<feature type="region of interest" description="Disordered" evidence="8">
    <location>
        <begin position="155"/>
        <end position="184"/>
    </location>
</feature>
<feature type="compositionally biased region" description="Basic and acidic residues" evidence="8">
    <location>
        <begin position="219"/>
        <end position="231"/>
    </location>
</feature>
<dbReference type="GeneID" id="54552717"/>
<feature type="compositionally biased region" description="Acidic residues" evidence="8">
    <location>
        <begin position="171"/>
        <end position="181"/>
    </location>
</feature>